<name>A0A423VFL2_9PEZI</name>
<protein>
    <submittedName>
        <fullName evidence="2">Uncharacterized protein</fullName>
    </submittedName>
</protein>
<accession>A0A423VFL2</accession>
<dbReference type="AlphaFoldDB" id="A0A423VFL2"/>
<dbReference type="Proteomes" id="UP000285146">
    <property type="component" value="Unassembled WGS sequence"/>
</dbReference>
<comment type="caution">
    <text evidence="2">The sequence shown here is derived from an EMBL/GenBank/DDBJ whole genome shotgun (WGS) entry which is preliminary data.</text>
</comment>
<proteinExistence type="predicted"/>
<feature type="region of interest" description="Disordered" evidence="1">
    <location>
        <begin position="56"/>
        <end position="84"/>
    </location>
</feature>
<reference evidence="2 3" key="1">
    <citation type="submission" date="2015-09" db="EMBL/GenBank/DDBJ databases">
        <title>Host preference determinants of Valsa canker pathogens revealed by comparative genomics.</title>
        <authorList>
            <person name="Yin Z."/>
            <person name="Huang L."/>
        </authorList>
    </citation>
    <scope>NUCLEOTIDE SEQUENCE [LARGE SCALE GENOMIC DNA]</scope>
    <source>
        <strain evidence="2 3">SXYLt</strain>
    </source>
</reference>
<evidence type="ECO:0000313" key="2">
    <source>
        <dbReference type="EMBL" id="ROV89728.1"/>
    </source>
</evidence>
<keyword evidence="3" id="KW-1185">Reference proteome</keyword>
<evidence type="ECO:0000313" key="3">
    <source>
        <dbReference type="Proteomes" id="UP000285146"/>
    </source>
</evidence>
<gene>
    <name evidence="2" type="ORF">VPNG_10179</name>
</gene>
<dbReference type="InParanoid" id="A0A423VFL2"/>
<evidence type="ECO:0000256" key="1">
    <source>
        <dbReference type="SAM" id="MobiDB-lite"/>
    </source>
</evidence>
<organism evidence="2 3">
    <name type="scientific">Cytospora leucostoma</name>
    <dbReference type="NCBI Taxonomy" id="1230097"/>
    <lineage>
        <taxon>Eukaryota</taxon>
        <taxon>Fungi</taxon>
        <taxon>Dikarya</taxon>
        <taxon>Ascomycota</taxon>
        <taxon>Pezizomycotina</taxon>
        <taxon>Sordariomycetes</taxon>
        <taxon>Sordariomycetidae</taxon>
        <taxon>Diaporthales</taxon>
        <taxon>Cytosporaceae</taxon>
        <taxon>Cytospora</taxon>
    </lineage>
</organism>
<dbReference type="EMBL" id="LKEB01000103">
    <property type="protein sequence ID" value="ROV89728.1"/>
    <property type="molecule type" value="Genomic_DNA"/>
</dbReference>
<sequence length="133" mass="14131">MMSLRVAYLISDWAFIILGLEFIARIVGAEFHADTKASCDSKILLAKFANTLDLEEPAADGAKDEDASEDDGAASEGVSEADQAPSTATLFRMSQSFALGTVTATAKKRTTARIAVFQSSSRRDSSACFLDPG</sequence>